<sequence>MDVYSWFRRSLSRTTRTTTTAQPSPMTTNCSTASLTNYLISSNPFPLTPSGTSLSKRHALLVLSKVKELSQMRFKLCPRHLKEHQFWTIYFALVKGFVTKYELHAIQMDKLKQMRTENENTQDVAACDCSSDEELEPEELENILAKLKEAVKSDVRQVSIWNALGIIILRTGRLQSAISVFSTLLDIFPDKLDCLGNLGIACIQRYKGTFAGAGFRLHSIY</sequence>
<feature type="domain" description="BSD" evidence="2">
    <location>
        <begin position="62"/>
        <end position="98"/>
    </location>
</feature>
<gene>
    <name evidence="3" type="ORF">HAX54_007508</name>
</gene>
<dbReference type="PROSITE" id="PS50858">
    <property type="entry name" value="BSD"/>
    <property type="match status" value="1"/>
</dbReference>
<evidence type="ECO:0000313" key="3">
    <source>
        <dbReference type="EMBL" id="MCD7468949.1"/>
    </source>
</evidence>
<dbReference type="SUPFAM" id="SSF140383">
    <property type="entry name" value="BSD domain-like"/>
    <property type="match status" value="1"/>
</dbReference>
<dbReference type="SMART" id="SM00751">
    <property type="entry name" value="BSD"/>
    <property type="match status" value="1"/>
</dbReference>
<proteinExistence type="predicted"/>
<dbReference type="SUPFAM" id="SSF48452">
    <property type="entry name" value="TPR-like"/>
    <property type="match status" value="1"/>
</dbReference>
<keyword evidence="1" id="KW-0802">TPR repeat</keyword>
<feature type="repeat" description="TPR" evidence="1">
    <location>
        <begin position="158"/>
        <end position="191"/>
    </location>
</feature>
<dbReference type="InterPro" id="IPR019734">
    <property type="entry name" value="TPR_rpt"/>
</dbReference>
<dbReference type="InterPro" id="IPR035925">
    <property type="entry name" value="BSD_dom_sf"/>
</dbReference>
<accession>A0ABS8TDB9</accession>
<dbReference type="InterPro" id="IPR005607">
    <property type="entry name" value="BSD_dom"/>
</dbReference>
<evidence type="ECO:0000259" key="2">
    <source>
        <dbReference type="PROSITE" id="PS50858"/>
    </source>
</evidence>
<comment type="caution">
    <text evidence="3">The sequence shown here is derived from an EMBL/GenBank/DDBJ whole genome shotgun (WGS) entry which is preliminary data.</text>
</comment>
<evidence type="ECO:0000256" key="1">
    <source>
        <dbReference type="PROSITE-ProRule" id="PRU00339"/>
    </source>
</evidence>
<evidence type="ECO:0000313" key="4">
    <source>
        <dbReference type="Proteomes" id="UP000823775"/>
    </source>
</evidence>
<name>A0ABS8TDB9_DATST</name>
<keyword evidence="4" id="KW-1185">Reference proteome</keyword>
<reference evidence="3 4" key="1">
    <citation type="journal article" date="2021" name="BMC Genomics">
        <title>Datura genome reveals duplications of psychoactive alkaloid biosynthetic genes and high mutation rate following tissue culture.</title>
        <authorList>
            <person name="Rajewski A."/>
            <person name="Carter-House D."/>
            <person name="Stajich J."/>
            <person name="Litt A."/>
        </authorList>
    </citation>
    <scope>NUCLEOTIDE SEQUENCE [LARGE SCALE GENOMIC DNA]</scope>
    <source>
        <strain evidence="3">AR-01</strain>
    </source>
</reference>
<dbReference type="Gene3D" id="1.25.40.10">
    <property type="entry name" value="Tetratricopeptide repeat domain"/>
    <property type="match status" value="1"/>
</dbReference>
<dbReference type="Proteomes" id="UP000823775">
    <property type="component" value="Unassembled WGS sequence"/>
</dbReference>
<dbReference type="InterPro" id="IPR011990">
    <property type="entry name" value="TPR-like_helical_dom_sf"/>
</dbReference>
<dbReference type="Pfam" id="PF03909">
    <property type="entry name" value="BSD"/>
    <property type="match status" value="1"/>
</dbReference>
<dbReference type="PANTHER" id="PTHR31923">
    <property type="entry name" value="BSD DOMAIN-CONTAINING PROTEIN"/>
    <property type="match status" value="1"/>
</dbReference>
<dbReference type="PROSITE" id="PS50005">
    <property type="entry name" value="TPR"/>
    <property type="match status" value="1"/>
</dbReference>
<organism evidence="3 4">
    <name type="scientific">Datura stramonium</name>
    <name type="common">Jimsonweed</name>
    <name type="synonym">Common thornapple</name>
    <dbReference type="NCBI Taxonomy" id="4076"/>
    <lineage>
        <taxon>Eukaryota</taxon>
        <taxon>Viridiplantae</taxon>
        <taxon>Streptophyta</taxon>
        <taxon>Embryophyta</taxon>
        <taxon>Tracheophyta</taxon>
        <taxon>Spermatophyta</taxon>
        <taxon>Magnoliopsida</taxon>
        <taxon>eudicotyledons</taxon>
        <taxon>Gunneridae</taxon>
        <taxon>Pentapetalae</taxon>
        <taxon>asterids</taxon>
        <taxon>lamiids</taxon>
        <taxon>Solanales</taxon>
        <taxon>Solanaceae</taxon>
        <taxon>Solanoideae</taxon>
        <taxon>Datureae</taxon>
        <taxon>Datura</taxon>
    </lineage>
</organism>
<dbReference type="PANTHER" id="PTHR31923:SF3">
    <property type="entry name" value="BSD DOMAIN-CONTAINING PROTEIN"/>
    <property type="match status" value="1"/>
</dbReference>
<dbReference type="EMBL" id="JACEIK010001385">
    <property type="protein sequence ID" value="MCD7468949.1"/>
    <property type="molecule type" value="Genomic_DNA"/>
</dbReference>
<protein>
    <recommendedName>
        <fullName evidence="2">BSD domain-containing protein</fullName>
    </recommendedName>
</protein>
<dbReference type="Gene3D" id="1.10.3970.10">
    <property type="entry name" value="BSD domain"/>
    <property type="match status" value="1"/>
</dbReference>